<organism evidence="8 9">
    <name type="scientific">Ornithinimicrobium tianjinense</name>
    <dbReference type="NCBI Taxonomy" id="1195761"/>
    <lineage>
        <taxon>Bacteria</taxon>
        <taxon>Bacillati</taxon>
        <taxon>Actinomycetota</taxon>
        <taxon>Actinomycetes</taxon>
        <taxon>Micrococcales</taxon>
        <taxon>Ornithinimicrobiaceae</taxon>
        <taxon>Ornithinimicrobium</taxon>
    </lineage>
</organism>
<feature type="transmembrane region" description="Helical" evidence="7">
    <location>
        <begin position="275"/>
        <end position="293"/>
    </location>
</feature>
<dbReference type="PANTHER" id="PTHR30482">
    <property type="entry name" value="HIGH-AFFINITY BRANCHED-CHAIN AMINO ACID TRANSPORT SYSTEM PERMEASE"/>
    <property type="match status" value="1"/>
</dbReference>
<keyword evidence="3 7" id="KW-0812">Transmembrane</keyword>
<dbReference type="InterPro" id="IPR001851">
    <property type="entry name" value="ABC_transp_permease"/>
</dbReference>
<evidence type="ECO:0000256" key="4">
    <source>
        <dbReference type="ARBA" id="ARBA00022989"/>
    </source>
</evidence>
<feature type="transmembrane region" description="Helical" evidence="7">
    <location>
        <begin position="299"/>
        <end position="318"/>
    </location>
</feature>
<dbReference type="CDD" id="cd06581">
    <property type="entry name" value="TM_PBP1_LivM_like"/>
    <property type="match status" value="1"/>
</dbReference>
<feature type="compositionally biased region" description="Basic and acidic residues" evidence="6">
    <location>
        <begin position="421"/>
        <end position="433"/>
    </location>
</feature>
<keyword evidence="2" id="KW-1003">Cell membrane</keyword>
<evidence type="ECO:0000256" key="6">
    <source>
        <dbReference type="SAM" id="MobiDB-lite"/>
    </source>
</evidence>
<feature type="transmembrane region" description="Helical" evidence="7">
    <location>
        <begin position="151"/>
        <end position="169"/>
    </location>
</feature>
<feature type="transmembrane region" description="Helical" evidence="7">
    <location>
        <begin position="122"/>
        <end position="144"/>
    </location>
</feature>
<evidence type="ECO:0000313" key="9">
    <source>
        <dbReference type="Proteomes" id="UP000605670"/>
    </source>
</evidence>
<dbReference type="Proteomes" id="UP000605670">
    <property type="component" value="Unassembled WGS sequence"/>
</dbReference>
<feature type="transmembrane region" description="Helical" evidence="7">
    <location>
        <begin position="40"/>
        <end position="58"/>
    </location>
</feature>
<protein>
    <submittedName>
        <fullName evidence="8">Branched-chain amino acid ABC transporter permease</fullName>
    </submittedName>
</protein>
<dbReference type="RefSeq" id="WP_188428165.1">
    <property type="nucleotide sequence ID" value="NZ_BAABKH010000010.1"/>
</dbReference>
<dbReference type="GO" id="GO:0005886">
    <property type="term" value="C:plasma membrane"/>
    <property type="evidence" value="ECO:0007669"/>
    <property type="project" value="UniProtKB-SubCell"/>
</dbReference>
<comment type="subcellular location">
    <subcellularLocation>
        <location evidence="1">Cell membrane</location>
        <topology evidence="1">Multi-pass membrane protein</topology>
    </subcellularLocation>
</comment>
<dbReference type="EMBL" id="BMEM01000001">
    <property type="protein sequence ID" value="GGF41596.1"/>
    <property type="molecule type" value="Genomic_DNA"/>
</dbReference>
<evidence type="ECO:0000256" key="5">
    <source>
        <dbReference type="ARBA" id="ARBA00023136"/>
    </source>
</evidence>
<reference evidence="8" key="1">
    <citation type="journal article" date="2014" name="Int. J. Syst. Evol. Microbiol.">
        <title>Complete genome sequence of Corynebacterium casei LMG S-19264T (=DSM 44701T), isolated from a smear-ripened cheese.</title>
        <authorList>
            <consortium name="US DOE Joint Genome Institute (JGI-PGF)"/>
            <person name="Walter F."/>
            <person name="Albersmeier A."/>
            <person name="Kalinowski J."/>
            <person name="Ruckert C."/>
        </authorList>
    </citation>
    <scope>NUCLEOTIDE SEQUENCE</scope>
    <source>
        <strain evidence="8">CGMCC 1.12160</strain>
    </source>
</reference>
<keyword evidence="9" id="KW-1185">Reference proteome</keyword>
<evidence type="ECO:0000313" key="8">
    <source>
        <dbReference type="EMBL" id="GGF41596.1"/>
    </source>
</evidence>
<gene>
    <name evidence="8" type="ORF">GCM10011366_06620</name>
</gene>
<dbReference type="GO" id="GO:0015658">
    <property type="term" value="F:branched-chain amino acid transmembrane transporter activity"/>
    <property type="evidence" value="ECO:0007669"/>
    <property type="project" value="InterPro"/>
</dbReference>
<evidence type="ECO:0000256" key="1">
    <source>
        <dbReference type="ARBA" id="ARBA00004651"/>
    </source>
</evidence>
<keyword evidence="5 7" id="KW-0472">Membrane</keyword>
<evidence type="ECO:0000256" key="7">
    <source>
        <dbReference type="SAM" id="Phobius"/>
    </source>
</evidence>
<keyword evidence="4 7" id="KW-1133">Transmembrane helix</keyword>
<sequence length="433" mass="46403">MSTAASTDATEPRASAGTSRAAALRGARIREAWHRAPRPVRWLLGLLVVLFFYALPILNPPIISTPDTDFGGVLFTVAVYALVAIGLNIVVGYAGLLDMGYVGFYAVGAYTVAVLTSEHGSWPFLLVLPIAMLTTMVSGILLGAPTLRVRGDYLAIVTLGFGEIVRLTLVNSEWLGAAAGISKIPSPPDLPLFTVPHISWDTGVPLVDLGRTTTFLEFGVLDQVPYYWVALTVILVVLFFDKRLKESRVGRAWEATREDEDAAEIMGVATFKFKLLAFALGALVGGLAGALFATKQGFVNPQSFALLLSVMFLAAVVVGGQGNRWGVILGAVVVAYLPERFRGFEEWRVLVFGLALMLLATYRPEGLIPPGRTARVKKARKEVAALEEGDVEDTPSDPYAGAAGSGALNRQRSADTLATHTDPRTGEETSSHD</sequence>
<feature type="transmembrane region" description="Helical" evidence="7">
    <location>
        <begin position="98"/>
        <end position="116"/>
    </location>
</feature>
<dbReference type="Pfam" id="PF02653">
    <property type="entry name" value="BPD_transp_2"/>
    <property type="match status" value="1"/>
</dbReference>
<evidence type="ECO:0000256" key="3">
    <source>
        <dbReference type="ARBA" id="ARBA00022692"/>
    </source>
</evidence>
<dbReference type="PANTHER" id="PTHR30482:SF10">
    <property type="entry name" value="HIGH-AFFINITY BRANCHED-CHAIN AMINO ACID TRANSPORT PROTEIN BRAE"/>
    <property type="match status" value="1"/>
</dbReference>
<dbReference type="AlphaFoldDB" id="A0A917F1S2"/>
<feature type="region of interest" description="Disordered" evidence="6">
    <location>
        <begin position="385"/>
        <end position="433"/>
    </location>
</feature>
<comment type="caution">
    <text evidence="8">The sequence shown here is derived from an EMBL/GenBank/DDBJ whole genome shotgun (WGS) entry which is preliminary data.</text>
</comment>
<name>A0A917F1S2_9MICO</name>
<reference evidence="8" key="2">
    <citation type="submission" date="2020-09" db="EMBL/GenBank/DDBJ databases">
        <authorList>
            <person name="Sun Q."/>
            <person name="Zhou Y."/>
        </authorList>
    </citation>
    <scope>NUCLEOTIDE SEQUENCE</scope>
    <source>
        <strain evidence="8">CGMCC 1.12160</strain>
    </source>
</reference>
<feature type="compositionally biased region" description="Polar residues" evidence="6">
    <location>
        <begin position="408"/>
        <end position="419"/>
    </location>
</feature>
<accession>A0A917F1S2</accession>
<feature type="compositionally biased region" description="Acidic residues" evidence="6">
    <location>
        <begin position="385"/>
        <end position="395"/>
    </location>
</feature>
<feature type="transmembrane region" description="Helical" evidence="7">
    <location>
        <begin position="224"/>
        <end position="241"/>
    </location>
</feature>
<feature type="transmembrane region" description="Helical" evidence="7">
    <location>
        <begin position="70"/>
        <end position="91"/>
    </location>
</feature>
<evidence type="ECO:0000256" key="2">
    <source>
        <dbReference type="ARBA" id="ARBA00022475"/>
    </source>
</evidence>
<proteinExistence type="predicted"/>
<dbReference type="InterPro" id="IPR043428">
    <property type="entry name" value="LivM-like"/>
</dbReference>